<dbReference type="PANTHER" id="PTHR31816:SF3">
    <property type="entry name" value="MICOS COMPLEX SUBUNIT MIC13"/>
    <property type="match status" value="1"/>
</dbReference>
<evidence type="ECO:0000256" key="5">
    <source>
        <dbReference type="ARBA" id="ARBA00022792"/>
    </source>
</evidence>
<evidence type="ECO:0000256" key="4">
    <source>
        <dbReference type="ARBA" id="ARBA00022692"/>
    </source>
</evidence>
<evidence type="ECO:0000256" key="9">
    <source>
        <dbReference type="RuleBase" id="RU363009"/>
    </source>
</evidence>
<dbReference type="InterPro" id="IPR026769">
    <property type="entry name" value="Mic13"/>
</dbReference>
<evidence type="ECO:0000313" key="10">
    <source>
        <dbReference type="Ensembl" id="ENSGMOP00000012589.2"/>
    </source>
</evidence>
<evidence type="ECO:0000256" key="7">
    <source>
        <dbReference type="ARBA" id="ARBA00023128"/>
    </source>
</evidence>
<name>A0A8C4ZHZ2_GADMO</name>
<dbReference type="Proteomes" id="UP000694546">
    <property type="component" value="Chromosome 12"/>
</dbReference>
<comment type="function">
    <text evidence="9">Component of the MICOS complex, a large protein complex of the mitochondrial inner membrane that plays crucial roles in the maintenance of crista junctions, inner membrane architecture, and formation of contact sites to the outer membrane.</text>
</comment>
<keyword evidence="6" id="KW-1133">Transmembrane helix</keyword>
<organism evidence="10 11">
    <name type="scientific">Gadus morhua</name>
    <name type="common">Atlantic cod</name>
    <dbReference type="NCBI Taxonomy" id="8049"/>
    <lineage>
        <taxon>Eukaryota</taxon>
        <taxon>Metazoa</taxon>
        <taxon>Chordata</taxon>
        <taxon>Craniata</taxon>
        <taxon>Vertebrata</taxon>
        <taxon>Euteleostomi</taxon>
        <taxon>Actinopterygii</taxon>
        <taxon>Neopterygii</taxon>
        <taxon>Teleostei</taxon>
        <taxon>Neoteleostei</taxon>
        <taxon>Acanthomorphata</taxon>
        <taxon>Zeiogadaria</taxon>
        <taxon>Gadariae</taxon>
        <taxon>Gadiformes</taxon>
        <taxon>Gadoidei</taxon>
        <taxon>Gadidae</taxon>
        <taxon>Gadus</taxon>
    </lineage>
</organism>
<proteinExistence type="inferred from homology"/>
<evidence type="ECO:0000313" key="11">
    <source>
        <dbReference type="Proteomes" id="UP000694546"/>
    </source>
</evidence>
<keyword evidence="5 9" id="KW-0999">Mitochondrion inner membrane</keyword>
<keyword evidence="8" id="KW-0472">Membrane</keyword>
<evidence type="ECO:0000256" key="2">
    <source>
        <dbReference type="ARBA" id="ARBA00006771"/>
    </source>
</evidence>
<sequence>MFGDQSLRTQCWTTCTGLGVSDNRALYVVYDSGLLGSSQQGTEVLGKAKTAIPPAINEWMKYFGMEVNKQTLFQYCLICMSFFSGVRTTFSTLSEGPTKICDYTSQGFQYLKDLAK</sequence>
<dbReference type="AlphaFoldDB" id="A0A8C4ZHZ2"/>
<dbReference type="GO" id="GO:0042407">
    <property type="term" value="P:cristae formation"/>
    <property type="evidence" value="ECO:0007669"/>
    <property type="project" value="TreeGrafter"/>
</dbReference>
<evidence type="ECO:0000256" key="6">
    <source>
        <dbReference type="ARBA" id="ARBA00022989"/>
    </source>
</evidence>
<evidence type="ECO:0000256" key="8">
    <source>
        <dbReference type="ARBA" id="ARBA00023136"/>
    </source>
</evidence>
<evidence type="ECO:0000256" key="3">
    <source>
        <dbReference type="ARBA" id="ARBA00018172"/>
    </source>
</evidence>
<dbReference type="GO" id="GO:0044284">
    <property type="term" value="C:mitochondrial crista junction"/>
    <property type="evidence" value="ECO:0007669"/>
    <property type="project" value="TreeGrafter"/>
</dbReference>
<keyword evidence="4" id="KW-0812">Transmembrane</keyword>
<accession>A0A8C4ZHZ2</accession>
<dbReference type="GeneTree" id="ENSGT00940000179758"/>
<keyword evidence="11" id="KW-1185">Reference proteome</keyword>
<comment type="similarity">
    <text evidence="2 9">Belongs to the MICOS complex subunit Mic13 family.</text>
</comment>
<reference evidence="10" key="1">
    <citation type="submission" date="2025-08" db="UniProtKB">
        <authorList>
            <consortium name="Ensembl"/>
        </authorList>
    </citation>
    <scope>IDENTIFICATION</scope>
</reference>
<reference evidence="10" key="2">
    <citation type="submission" date="2025-09" db="UniProtKB">
        <authorList>
            <consortium name="Ensembl"/>
        </authorList>
    </citation>
    <scope>IDENTIFICATION</scope>
</reference>
<keyword evidence="7 9" id="KW-0496">Mitochondrion</keyword>
<dbReference type="GO" id="GO:0061617">
    <property type="term" value="C:MICOS complex"/>
    <property type="evidence" value="ECO:0007669"/>
    <property type="project" value="UniProtKB-UniRule"/>
</dbReference>
<evidence type="ECO:0000256" key="1">
    <source>
        <dbReference type="ARBA" id="ARBA00004434"/>
    </source>
</evidence>
<dbReference type="Ensembl" id="ENSGMOT00000012922.2">
    <property type="protein sequence ID" value="ENSGMOP00000012589.2"/>
    <property type="gene ID" value="ENSGMOG00000011769.2"/>
</dbReference>
<protein>
    <recommendedName>
        <fullName evidence="3 9">MICOS complex subunit MIC13</fullName>
    </recommendedName>
</protein>
<comment type="subcellular location">
    <subcellularLocation>
        <location evidence="1 9">Mitochondrion inner membrane</location>
        <topology evidence="1 9">Single-pass membrane protein</topology>
    </subcellularLocation>
</comment>
<comment type="subunit">
    <text evidence="9">Component of the mitochondrial contact site and cristae organizing system (MICOS) complex.</text>
</comment>
<dbReference type="PANTHER" id="PTHR31816">
    <property type="entry name" value="MICOS COMPLEX SUBUNIT MIC13"/>
    <property type="match status" value="1"/>
</dbReference>
<dbReference type="Pfam" id="PF15884">
    <property type="entry name" value="QIL1"/>
    <property type="match status" value="1"/>
</dbReference>